<keyword evidence="5" id="KW-0812">Transmembrane</keyword>
<feature type="transmembrane region" description="Helical" evidence="5">
    <location>
        <begin position="496"/>
        <end position="519"/>
    </location>
</feature>
<evidence type="ECO:0000256" key="1">
    <source>
        <dbReference type="ARBA" id="ARBA00022574"/>
    </source>
</evidence>
<keyword evidence="5" id="KW-1133">Transmembrane helix</keyword>
<evidence type="ECO:0000256" key="4">
    <source>
        <dbReference type="SAM" id="MobiDB-lite"/>
    </source>
</evidence>
<dbReference type="InterPro" id="IPR015943">
    <property type="entry name" value="WD40/YVTN_repeat-like_dom_sf"/>
</dbReference>
<evidence type="ECO:0000313" key="7">
    <source>
        <dbReference type="EMBL" id="GAA4067751.1"/>
    </source>
</evidence>
<feature type="domain" description="NACHT" evidence="6">
    <location>
        <begin position="136"/>
        <end position="224"/>
    </location>
</feature>
<organism evidence="7 8">
    <name type="scientific">Streptomyces shaanxiensis</name>
    <dbReference type="NCBI Taxonomy" id="653357"/>
    <lineage>
        <taxon>Bacteria</taxon>
        <taxon>Bacillati</taxon>
        <taxon>Actinomycetota</taxon>
        <taxon>Actinomycetes</taxon>
        <taxon>Kitasatosporales</taxon>
        <taxon>Streptomycetaceae</taxon>
        <taxon>Streptomyces</taxon>
    </lineage>
</organism>
<dbReference type="SUPFAM" id="SSF52540">
    <property type="entry name" value="P-loop containing nucleoside triphosphate hydrolases"/>
    <property type="match status" value="1"/>
</dbReference>
<dbReference type="Pfam" id="PF05729">
    <property type="entry name" value="NACHT"/>
    <property type="match status" value="1"/>
</dbReference>
<accession>A0ABP7VI70</accession>
<feature type="transmembrane region" description="Helical" evidence="5">
    <location>
        <begin position="20"/>
        <end position="40"/>
    </location>
</feature>
<evidence type="ECO:0000256" key="5">
    <source>
        <dbReference type="SAM" id="Phobius"/>
    </source>
</evidence>
<proteinExistence type="predicted"/>
<dbReference type="PROSITE" id="PS50294">
    <property type="entry name" value="WD_REPEATS_REGION"/>
    <property type="match status" value="1"/>
</dbReference>
<dbReference type="Pfam" id="PF00400">
    <property type="entry name" value="WD40"/>
    <property type="match status" value="2"/>
</dbReference>
<keyword evidence="1 3" id="KW-0853">WD repeat</keyword>
<protein>
    <recommendedName>
        <fullName evidence="6">NACHT domain-containing protein</fullName>
    </recommendedName>
</protein>
<feature type="transmembrane region" description="Helical" evidence="5">
    <location>
        <begin position="416"/>
        <end position="439"/>
    </location>
</feature>
<dbReference type="PROSITE" id="PS50082">
    <property type="entry name" value="WD_REPEATS_2"/>
    <property type="match status" value="1"/>
</dbReference>
<dbReference type="SMART" id="SM00320">
    <property type="entry name" value="WD40"/>
    <property type="match status" value="3"/>
</dbReference>
<dbReference type="InterPro" id="IPR027417">
    <property type="entry name" value="P-loop_NTPase"/>
</dbReference>
<sequence>MGATGLAVAMIVTGNAETLAAVAGLPVGIASLLMALADFFRQEPTAPDPAVYADDLARTLRAQWLEEAEARRLRDPRVLPLAWTATAREVADESRTRAPGAVGGRVVRVHLDGRLAGRFEEVTSQLARGYGQLAQRRLVVIGEPGAGKTVLAMLLTLGLLDARAPGTPVPVLLPVSSWDPLRERLDDWIVRSLAVPHYSGREEIPRSLLAHGLLLPVLDGLDEIPESARRGAIRGINHGIGGERPVVVTCRAVEYEELIRGGAPRLRQAPVVEVLPVPPEDVIGYLRDTEWPEGVVWDGVMGHLGTEPDGPLAEALSTPLMVTTARLVYQRGGTPAELLDREVFDCRYAVEDHLTSRVVDAVYAPDTRLPEDAEAAQRWRPEQARRWLTYLAGYLHDHRERDLNWWLMGGRLLPTWAGPVAGLVLGLLVAFGAAVWVALTEGLDGAQGAGSVAALTLAIGGGFAVGGSVVWYAVGDPLPGRLYWSLSGSRKRLWRGFRSGVVLCLAVVLPVGAAVTLVHVLRYTLGPGTLQGAEAVATWLTLCLALSIVTGLSLATHGWLNAPPSRASQVSPANSLAQDRGSAVSGALMAGVVFGATGLLGLQAGLLGGGLVFRMANGWPGWPRDGETRDFATYVWRSSGGEFGPEHYGYGVPYVLPGMLFALLVLLSRAWPRFVLVRLWLAASGKLPWRLMAFLADARRREILRQSGGAYQFRHIRLQEALAARPTYEEPRPTPGRPDSAGVRRRVVLAAGVAVAVSGAGAVVRHHEDESLVTFSGAAGTSVGPVVFRPKTNDVFWGDGKGAVWRGDVRTGPHRVLEPPRPVRDSETGEPTDQEVTSMAFHPDGKILAVDRPGEMQLWDVRRQQPRLLSAGWSDVVGNLAFSQDGEYLAGLDRGDPDEEWYRVFLRRVDSQGRLKWTEHRKDWNEAAAEAVAFLDGGNLGVLARKRLMTHPVPGFDQGKQLFKVKKKVSARGAGLALTTSRQGDRLLVSSGYASELWRLGTDETWAPVAMLPGMYLATFHPRDPVLAFNSGDDGTIELWSIAEKPEPLKTLHGHMSSVDSMDFSSDGRLLATSSYDGTVRLWEVSYRP</sequence>
<feature type="transmembrane region" description="Helical" evidence="5">
    <location>
        <begin position="539"/>
        <end position="562"/>
    </location>
</feature>
<dbReference type="InterPro" id="IPR019775">
    <property type="entry name" value="WD40_repeat_CS"/>
</dbReference>
<dbReference type="InterPro" id="IPR011047">
    <property type="entry name" value="Quinoprotein_ADH-like_sf"/>
</dbReference>
<dbReference type="SUPFAM" id="SSF50998">
    <property type="entry name" value="Quinoprotein alcohol dehydrogenase-like"/>
    <property type="match status" value="1"/>
</dbReference>
<feature type="transmembrane region" description="Helical" evidence="5">
    <location>
        <begin position="648"/>
        <end position="668"/>
    </location>
</feature>
<dbReference type="InterPro" id="IPR001680">
    <property type="entry name" value="WD40_rpt"/>
</dbReference>
<dbReference type="PROSITE" id="PS00678">
    <property type="entry name" value="WD_REPEATS_1"/>
    <property type="match status" value="1"/>
</dbReference>
<dbReference type="PROSITE" id="PS50837">
    <property type="entry name" value="NACHT"/>
    <property type="match status" value="1"/>
</dbReference>
<evidence type="ECO:0000256" key="3">
    <source>
        <dbReference type="PROSITE-ProRule" id="PRU00221"/>
    </source>
</evidence>
<dbReference type="InterPro" id="IPR007111">
    <property type="entry name" value="NACHT_NTPase"/>
</dbReference>
<dbReference type="PANTHER" id="PTHR19879:SF9">
    <property type="entry name" value="TRANSCRIPTION INITIATION FACTOR TFIID SUBUNIT 5"/>
    <property type="match status" value="1"/>
</dbReference>
<gene>
    <name evidence="7" type="ORF">GCM10022233_49090</name>
</gene>
<feature type="repeat" description="WD" evidence="3">
    <location>
        <begin position="1052"/>
        <end position="1089"/>
    </location>
</feature>
<dbReference type="Gene3D" id="3.40.50.300">
    <property type="entry name" value="P-loop containing nucleotide triphosphate hydrolases"/>
    <property type="match status" value="1"/>
</dbReference>
<dbReference type="EMBL" id="BAAAZY010000012">
    <property type="protein sequence ID" value="GAA4067751.1"/>
    <property type="molecule type" value="Genomic_DNA"/>
</dbReference>
<name>A0ABP7VI70_9ACTN</name>
<evidence type="ECO:0000259" key="6">
    <source>
        <dbReference type="PROSITE" id="PS50837"/>
    </source>
</evidence>
<keyword evidence="8" id="KW-1185">Reference proteome</keyword>
<keyword evidence="5" id="KW-0472">Membrane</keyword>
<evidence type="ECO:0000313" key="8">
    <source>
        <dbReference type="Proteomes" id="UP001499984"/>
    </source>
</evidence>
<feature type="region of interest" description="Disordered" evidence="4">
    <location>
        <begin position="808"/>
        <end position="836"/>
    </location>
</feature>
<evidence type="ECO:0000256" key="2">
    <source>
        <dbReference type="ARBA" id="ARBA00022737"/>
    </source>
</evidence>
<reference evidence="8" key="1">
    <citation type="journal article" date="2019" name="Int. J. Syst. Evol. Microbiol.">
        <title>The Global Catalogue of Microorganisms (GCM) 10K type strain sequencing project: providing services to taxonomists for standard genome sequencing and annotation.</title>
        <authorList>
            <consortium name="The Broad Institute Genomics Platform"/>
            <consortium name="The Broad Institute Genome Sequencing Center for Infectious Disease"/>
            <person name="Wu L."/>
            <person name="Ma J."/>
        </authorList>
    </citation>
    <scope>NUCLEOTIDE SEQUENCE [LARGE SCALE GENOMIC DNA]</scope>
    <source>
        <strain evidence="8">JCM 16925</strain>
    </source>
</reference>
<comment type="caution">
    <text evidence="7">The sequence shown here is derived from an EMBL/GenBank/DDBJ whole genome shotgun (WGS) entry which is preliminary data.</text>
</comment>
<keyword evidence="2" id="KW-0677">Repeat</keyword>
<feature type="transmembrane region" description="Helical" evidence="5">
    <location>
        <begin position="583"/>
        <end position="613"/>
    </location>
</feature>
<dbReference type="Gene3D" id="2.130.10.10">
    <property type="entry name" value="YVTN repeat-like/Quinoprotein amine dehydrogenase"/>
    <property type="match status" value="2"/>
</dbReference>
<feature type="transmembrane region" description="Helical" evidence="5">
    <location>
        <begin position="451"/>
        <end position="475"/>
    </location>
</feature>
<feature type="compositionally biased region" description="Basic and acidic residues" evidence="4">
    <location>
        <begin position="808"/>
        <end position="827"/>
    </location>
</feature>
<dbReference type="PANTHER" id="PTHR19879">
    <property type="entry name" value="TRANSCRIPTION INITIATION FACTOR TFIID"/>
    <property type="match status" value="1"/>
</dbReference>
<dbReference type="Proteomes" id="UP001499984">
    <property type="component" value="Unassembled WGS sequence"/>
</dbReference>